<sequence length="200" mass="21560">MREILSGTLIMIGAAFMLLGGIGILRMPDLYTRMSATTKVATLGIGSIMLGVAIHFGELEVLTRALAVIALVLLTTPVAAHMIGRASYFAGVPLCKETVVNELQGHYDLRTHELESLALPELEPQLLLMRAQISHRSAFAGKTLAETGLRRHYRATVLAIRRGSYVIPNPDGDVRLLPGDELILIGTPEQLREAAKAIGG</sequence>
<comment type="similarity">
    <text evidence="1">Belongs to the CPA3 antiporters (TC 2.A.63) subunit G family.</text>
</comment>
<dbReference type="NCBIfam" id="NF009314">
    <property type="entry name" value="PRK12674.1-2"/>
    <property type="match status" value="1"/>
</dbReference>
<dbReference type="NCBIfam" id="TIGR01300">
    <property type="entry name" value="CPA3_mnhG_phaG"/>
    <property type="match status" value="1"/>
</dbReference>
<feature type="transmembrane region" description="Helical" evidence="2">
    <location>
        <begin position="37"/>
        <end position="56"/>
    </location>
</feature>
<gene>
    <name evidence="4" type="ORF">SAMN02746019_00005380</name>
</gene>
<organism evidence="4 5">
    <name type="scientific">Thermoflexus hugenholtzii JAD2</name>
    <dbReference type="NCBI Taxonomy" id="877466"/>
    <lineage>
        <taxon>Bacteria</taxon>
        <taxon>Bacillati</taxon>
        <taxon>Chloroflexota</taxon>
        <taxon>Thermoflexia</taxon>
        <taxon>Thermoflexales</taxon>
        <taxon>Thermoflexaceae</taxon>
        <taxon>Thermoflexus</taxon>
    </lineage>
</organism>
<protein>
    <submittedName>
        <fullName evidence="4">TrkA-C domain-containing protein</fullName>
    </submittedName>
</protein>
<dbReference type="InterPro" id="IPR036721">
    <property type="entry name" value="RCK_C_sf"/>
</dbReference>
<dbReference type="Pfam" id="PF02080">
    <property type="entry name" value="TrkA_C"/>
    <property type="match status" value="1"/>
</dbReference>
<evidence type="ECO:0000259" key="3">
    <source>
        <dbReference type="PROSITE" id="PS51202"/>
    </source>
</evidence>
<dbReference type="RefSeq" id="WP_088570808.1">
    <property type="nucleotide sequence ID" value="NZ_FYEK01000022.1"/>
</dbReference>
<dbReference type="GO" id="GO:0006813">
    <property type="term" value="P:potassium ion transport"/>
    <property type="evidence" value="ECO:0007669"/>
    <property type="project" value="InterPro"/>
</dbReference>
<dbReference type="PROSITE" id="PS51202">
    <property type="entry name" value="RCK_C"/>
    <property type="match status" value="1"/>
</dbReference>
<dbReference type="PANTHER" id="PTHR34703">
    <property type="entry name" value="ANTIPORTER SUBUNIT MNHG2-RELATED"/>
    <property type="match status" value="1"/>
</dbReference>
<feature type="transmembrane region" description="Helical" evidence="2">
    <location>
        <begin position="6"/>
        <end position="25"/>
    </location>
</feature>
<evidence type="ECO:0000313" key="5">
    <source>
        <dbReference type="Proteomes" id="UP000197025"/>
    </source>
</evidence>
<dbReference type="GO" id="GO:0015385">
    <property type="term" value="F:sodium:proton antiporter activity"/>
    <property type="evidence" value="ECO:0007669"/>
    <property type="project" value="TreeGrafter"/>
</dbReference>
<evidence type="ECO:0000256" key="2">
    <source>
        <dbReference type="SAM" id="Phobius"/>
    </source>
</evidence>
<dbReference type="FunCoup" id="A0A212QSV9">
    <property type="interactions" value="20"/>
</dbReference>
<evidence type="ECO:0000256" key="1">
    <source>
        <dbReference type="ARBA" id="ARBA00008404"/>
    </source>
</evidence>
<dbReference type="Pfam" id="PF03334">
    <property type="entry name" value="PhaG_MnhG_YufB"/>
    <property type="match status" value="1"/>
</dbReference>
<proteinExistence type="inferred from homology"/>
<dbReference type="AlphaFoldDB" id="A0A212QSV9"/>
<dbReference type="PANTHER" id="PTHR34703:SF1">
    <property type="entry name" value="ANTIPORTER SUBUNIT MNHG2-RELATED"/>
    <property type="match status" value="1"/>
</dbReference>
<keyword evidence="2" id="KW-1133">Transmembrane helix</keyword>
<dbReference type="Gene3D" id="3.30.70.1450">
    <property type="entry name" value="Regulator of K+ conductance, C-terminal domain"/>
    <property type="match status" value="1"/>
</dbReference>
<dbReference type="EMBL" id="FYEK01000022">
    <property type="protein sequence ID" value="SNB62519.1"/>
    <property type="molecule type" value="Genomic_DNA"/>
</dbReference>
<keyword evidence="2" id="KW-0812">Transmembrane</keyword>
<keyword evidence="2" id="KW-0472">Membrane</keyword>
<name>A0A212QSV9_9CHLR</name>
<reference evidence="5" key="1">
    <citation type="submission" date="2017-06" db="EMBL/GenBank/DDBJ databases">
        <authorList>
            <person name="Varghese N."/>
            <person name="Submissions S."/>
        </authorList>
    </citation>
    <scope>NUCLEOTIDE SEQUENCE [LARGE SCALE GENOMIC DNA]</scope>
    <source>
        <strain evidence="5">JAD2</strain>
    </source>
</reference>
<dbReference type="InterPro" id="IPR006037">
    <property type="entry name" value="RCK_C"/>
</dbReference>
<feature type="domain" description="RCK C-terminal" evidence="3">
    <location>
        <begin position="112"/>
        <end position="200"/>
    </location>
</feature>
<dbReference type="SUPFAM" id="SSF116726">
    <property type="entry name" value="TrkA C-terminal domain-like"/>
    <property type="match status" value="1"/>
</dbReference>
<evidence type="ECO:0000313" key="4">
    <source>
        <dbReference type="EMBL" id="SNB62519.1"/>
    </source>
</evidence>
<dbReference type="InParanoid" id="A0A212QSV9"/>
<dbReference type="InterPro" id="IPR005133">
    <property type="entry name" value="PhaG_MnhG_YufB"/>
</dbReference>
<dbReference type="OrthoDB" id="9806575at2"/>
<keyword evidence="5" id="KW-1185">Reference proteome</keyword>
<accession>A0A212QSV9</accession>
<dbReference type="Proteomes" id="UP000197025">
    <property type="component" value="Unassembled WGS sequence"/>
</dbReference>
<feature type="transmembrane region" description="Helical" evidence="2">
    <location>
        <begin position="62"/>
        <end position="80"/>
    </location>
</feature>